<keyword evidence="1" id="KW-0456">Lyase</keyword>
<dbReference type="AlphaFoldDB" id="A0A2X1XBA3"/>
<name>A0A2X1XBA3_9FIRM</name>
<dbReference type="GO" id="GO:0016829">
    <property type="term" value="F:lyase activity"/>
    <property type="evidence" value="ECO:0007669"/>
    <property type="project" value="UniProtKB-KW"/>
</dbReference>
<sequence length="97" mass="10833">MLKELIEALKAMPKEECKGPRVVTSGVITDNPALLEVLDNFNVCVVADDVAAESRGFKVDVDTSIEDPYMALADQFARMDEDPILYDPDIWKRPKCC</sequence>
<dbReference type="Gene3D" id="3.40.50.11900">
    <property type="match status" value="1"/>
</dbReference>
<dbReference type="InterPro" id="IPR010327">
    <property type="entry name" value="FldB/FldC_alpha/beta"/>
</dbReference>
<accession>A0A2X1XBA3</accession>
<protein>
    <submittedName>
        <fullName evidence="1">(R)-2-hydroxyglutaryl-CoA dehydratase subunit beta</fullName>
        <ecNumber evidence="1">4.2.1.-</ecNumber>
    </submittedName>
</protein>
<dbReference type="EC" id="4.2.1.-" evidence="1"/>
<dbReference type="Pfam" id="PF06050">
    <property type="entry name" value="HGD-D"/>
    <property type="match status" value="1"/>
</dbReference>
<proteinExistence type="predicted"/>
<reference evidence="1 2" key="1">
    <citation type="submission" date="2018-06" db="EMBL/GenBank/DDBJ databases">
        <authorList>
            <consortium name="Pathogen Informatics"/>
            <person name="Doyle S."/>
        </authorList>
    </citation>
    <scope>NUCLEOTIDE SEQUENCE [LARGE SCALE GENOMIC DNA]</scope>
    <source>
        <strain evidence="1 2">NCTC13076</strain>
    </source>
</reference>
<organism evidence="1 2">
    <name type="scientific">Peptoniphilus harei</name>
    <dbReference type="NCBI Taxonomy" id="54005"/>
    <lineage>
        <taxon>Bacteria</taxon>
        <taxon>Bacillati</taxon>
        <taxon>Bacillota</taxon>
        <taxon>Tissierellia</taxon>
        <taxon>Tissierellales</taxon>
        <taxon>Peptoniphilaceae</taxon>
        <taxon>Peptoniphilus</taxon>
    </lineage>
</organism>
<dbReference type="Proteomes" id="UP000250070">
    <property type="component" value="Unassembled WGS sequence"/>
</dbReference>
<dbReference type="EMBL" id="UATM01000024">
    <property type="protein sequence ID" value="SPY40136.1"/>
    <property type="molecule type" value="Genomic_DNA"/>
</dbReference>
<evidence type="ECO:0000313" key="2">
    <source>
        <dbReference type="Proteomes" id="UP000250070"/>
    </source>
</evidence>
<gene>
    <name evidence="1" type="primary">hgdB_6</name>
    <name evidence="1" type="ORF">NCTC13076_00296</name>
</gene>
<evidence type="ECO:0000313" key="1">
    <source>
        <dbReference type="EMBL" id="SPY40136.1"/>
    </source>
</evidence>